<proteinExistence type="predicted"/>
<name>A0A9P6CCG9_9AGAR</name>
<gene>
    <name evidence="1" type="ORF">BDZ94DRAFT_1265721</name>
</gene>
<evidence type="ECO:0000313" key="2">
    <source>
        <dbReference type="Proteomes" id="UP000807353"/>
    </source>
</evidence>
<dbReference type="EMBL" id="MU150296">
    <property type="protein sequence ID" value="KAF9460627.1"/>
    <property type="molecule type" value="Genomic_DNA"/>
</dbReference>
<dbReference type="Proteomes" id="UP000807353">
    <property type="component" value="Unassembled WGS sequence"/>
</dbReference>
<organism evidence="1 2">
    <name type="scientific">Collybia nuda</name>
    <dbReference type="NCBI Taxonomy" id="64659"/>
    <lineage>
        <taxon>Eukaryota</taxon>
        <taxon>Fungi</taxon>
        <taxon>Dikarya</taxon>
        <taxon>Basidiomycota</taxon>
        <taxon>Agaricomycotina</taxon>
        <taxon>Agaricomycetes</taxon>
        <taxon>Agaricomycetidae</taxon>
        <taxon>Agaricales</taxon>
        <taxon>Tricholomatineae</taxon>
        <taxon>Clitocybaceae</taxon>
        <taxon>Collybia</taxon>
    </lineage>
</organism>
<protein>
    <submittedName>
        <fullName evidence="1">Uncharacterized protein</fullName>
    </submittedName>
</protein>
<keyword evidence="2" id="KW-1185">Reference proteome</keyword>
<reference evidence="1" key="1">
    <citation type="submission" date="2020-11" db="EMBL/GenBank/DDBJ databases">
        <authorList>
            <consortium name="DOE Joint Genome Institute"/>
            <person name="Ahrendt S."/>
            <person name="Riley R."/>
            <person name="Andreopoulos W."/>
            <person name="Labutti K."/>
            <person name="Pangilinan J."/>
            <person name="Ruiz-Duenas F.J."/>
            <person name="Barrasa J.M."/>
            <person name="Sanchez-Garcia M."/>
            <person name="Camarero S."/>
            <person name="Miyauchi S."/>
            <person name="Serrano A."/>
            <person name="Linde D."/>
            <person name="Babiker R."/>
            <person name="Drula E."/>
            <person name="Ayuso-Fernandez I."/>
            <person name="Pacheco R."/>
            <person name="Padilla G."/>
            <person name="Ferreira P."/>
            <person name="Barriuso J."/>
            <person name="Kellner H."/>
            <person name="Castanera R."/>
            <person name="Alfaro M."/>
            <person name="Ramirez L."/>
            <person name="Pisabarro A.G."/>
            <person name="Kuo A."/>
            <person name="Tritt A."/>
            <person name="Lipzen A."/>
            <person name="He G."/>
            <person name="Yan M."/>
            <person name="Ng V."/>
            <person name="Cullen D."/>
            <person name="Martin F."/>
            <person name="Rosso M.-N."/>
            <person name="Henrissat B."/>
            <person name="Hibbett D."/>
            <person name="Martinez A.T."/>
            <person name="Grigoriev I.V."/>
        </authorList>
    </citation>
    <scope>NUCLEOTIDE SEQUENCE</scope>
    <source>
        <strain evidence="1">CBS 247.69</strain>
    </source>
</reference>
<accession>A0A9P6CCG9</accession>
<comment type="caution">
    <text evidence="1">The sequence shown here is derived from an EMBL/GenBank/DDBJ whole genome shotgun (WGS) entry which is preliminary data.</text>
</comment>
<evidence type="ECO:0000313" key="1">
    <source>
        <dbReference type="EMBL" id="KAF9460627.1"/>
    </source>
</evidence>
<dbReference type="AlphaFoldDB" id="A0A9P6CCG9"/>
<sequence>MDYGKSGSRYYFLSSTQIQAQHQYPPFCPMFFVSMTADFKFCQLPIYLSTKDMST</sequence>